<reference evidence="5" key="1">
    <citation type="submission" date="2015-10" db="EMBL/GenBank/DDBJ databases">
        <title>Niche specialization of a soil ammonia-oxidizing archaeon, Candidatus Nitrosocosmicus oleophilus.</title>
        <authorList>
            <person name="Jung M.-Y."/>
            <person name="Rhee S.-K."/>
        </authorList>
    </citation>
    <scope>NUCLEOTIDE SEQUENCE [LARGE SCALE GENOMIC DNA]</scope>
    <source>
        <strain evidence="5">MY3</strain>
    </source>
</reference>
<dbReference type="OrthoDB" id="11083at2157"/>
<dbReference type="GO" id="GO:0046688">
    <property type="term" value="P:response to copper ion"/>
    <property type="evidence" value="ECO:0007669"/>
    <property type="project" value="InterPro"/>
</dbReference>
<proteinExistence type="predicted"/>
<dbReference type="SUPFAM" id="SSF81296">
    <property type="entry name" value="E set domains"/>
    <property type="match status" value="1"/>
</dbReference>
<dbReference type="InterPro" id="IPR007348">
    <property type="entry name" value="CopC_dom"/>
</dbReference>
<evidence type="ECO:0000313" key="5">
    <source>
        <dbReference type="Proteomes" id="UP000058925"/>
    </source>
</evidence>
<dbReference type="RefSeq" id="WP_196817493.1">
    <property type="nucleotide sequence ID" value="NZ_CP012850.1"/>
</dbReference>
<evidence type="ECO:0000256" key="2">
    <source>
        <dbReference type="ARBA" id="ARBA00023008"/>
    </source>
</evidence>
<dbReference type="Proteomes" id="UP000058925">
    <property type="component" value="Chromosome"/>
</dbReference>
<evidence type="ECO:0000259" key="3">
    <source>
        <dbReference type="Pfam" id="PF04234"/>
    </source>
</evidence>
<dbReference type="GO" id="GO:0042597">
    <property type="term" value="C:periplasmic space"/>
    <property type="evidence" value="ECO:0007669"/>
    <property type="project" value="InterPro"/>
</dbReference>
<organism evidence="4 5">
    <name type="scientific">Candidatus Nitrosocosmicus oleophilus</name>
    <dbReference type="NCBI Taxonomy" id="1353260"/>
    <lineage>
        <taxon>Archaea</taxon>
        <taxon>Nitrososphaerota</taxon>
        <taxon>Nitrososphaeria</taxon>
        <taxon>Nitrososphaerales</taxon>
        <taxon>Nitrososphaeraceae</taxon>
        <taxon>Candidatus Nitrosocosmicus</taxon>
    </lineage>
</organism>
<dbReference type="GO" id="GO:0005507">
    <property type="term" value="F:copper ion binding"/>
    <property type="evidence" value="ECO:0007669"/>
    <property type="project" value="InterPro"/>
</dbReference>
<gene>
    <name evidence="4" type="ORF">NMY3_00714</name>
</gene>
<dbReference type="Pfam" id="PF04234">
    <property type="entry name" value="CopC"/>
    <property type="match status" value="1"/>
</dbReference>
<keyword evidence="5" id="KW-1185">Reference proteome</keyword>
<keyword evidence="1" id="KW-0732">Signal</keyword>
<dbReference type="InterPro" id="IPR014756">
    <property type="entry name" value="Ig_E-set"/>
</dbReference>
<dbReference type="InterPro" id="IPR014755">
    <property type="entry name" value="Cu-Rt/internalin_Ig-like"/>
</dbReference>
<dbReference type="KEGG" id="taa:NMY3_00714"/>
<dbReference type="GeneID" id="60420855"/>
<accession>A0A654LX67</accession>
<dbReference type="Gene3D" id="2.60.40.1220">
    <property type="match status" value="1"/>
</dbReference>
<feature type="domain" description="CopC" evidence="3">
    <location>
        <begin position="30"/>
        <end position="112"/>
    </location>
</feature>
<dbReference type="EMBL" id="CP012850">
    <property type="protein sequence ID" value="ALI34923.1"/>
    <property type="molecule type" value="Genomic_DNA"/>
</dbReference>
<keyword evidence="2" id="KW-0186">Copper</keyword>
<protein>
    <recommendedName>
        <fullName evidence="3">CopC domain-containing protein</fullName>
    </recommendedName>
</protein>
<evidence type="ECO:0000313" key="4">
    <source>
        <dbReference type="EMBL" id="ALI34923.1"/>
    </source>
</evidence>
<name>A0A654LX67_9ARCH</name>
<dbReference type="AlphaFoldDB" id="A0A654LX67"/>
<evidence type="ECO:0000256" key="1">
    <source>
        <dbReference type="ARBA" id="ARBA00022729"/>
    </source>
</evidence>
<sequence>MGNYTSFVAVSGHAIPIAFKPRPDQIVNSTTSIPDKISITFNERPVLDASTIRVTDSNGTRIDNNDLKLGDSEKELTVSLNASKVVSGDYFVEWFVFSKDDGLITKGSYSFSYASDRS</sequence>